<comment type="caution">
    <text evidence="4">The sequence shown here is derived from an EMBL/GenBank/DDBJ whole genome shotgun (WGS) entry which is preliminary data.</text>
</comment>
<dbReference type="PANTHER" id="PTHR13778:SF47">
    <property type="entry name" value="LIPOPOLYSACCHARIDE 1,3-GALACTOSYLTRANSFERASE"/>
    <property type="match status" value="1"/>
</dbReference>
<reference evidence="4 5" key="1">
    <citation type="submission" date="2020-08" db="EMBL/GenBank/DDBJ databases">
        <title>Cohnella phylogeny.</title>
        <authorList>
            <person name="Dunlap C."/>
        </authorList>
    </citation>
    <scope>NUCLEOTIDE SEQUENCE [LARGE SCALE GENOMIC DNA]</scope>
    <source>
        <strain evidence="4 5">DSM 25239</strain>
    </source>
</reference>
<name>A0A841TXB9_9BACL</name>
<protein>
    <submittedName>
        <fullName evidence="4">Glycosyltransferase family 8 protein</fullName>
    </submittedName>
</protein>
<dbReference type="Gene3D" id="3.90.550.10">
    <property type="entry name" value="Spore Coat Polysaccharide Biosynthesis Protein SpsA, Chain A"/>
    <property type="match status" value="1"/>
</dbReference>
<keyword evidence="2 4" id="KW-0808">Transferase</keyword>
<dbReference type="InterPro" id="IPR050748">
    <property type="entry name" value="Glycosyltrans_8_dom-fam"/>
</dbReference>
<evidence type="ECO:0000256" key="2">
    <source>
        <dbReference type="ARBA" id="ARBA00022679"/>
    </source>
</evidence>
<dbReference type="GO" id="GO:0016757">
    <property type="term" value="F:glycosyltransferase activity"/>
    <property type="evidence" value="ECO:0007669"/>
    <property type="project" value="UniProtKB-KW"/>
</dbReference>
<accession>A0A841TXB9</accession>
<dbReference type="SUPFAM" id="SSF53448">
    <property type="entry name" value="Nucleotide-diphospho-sugar transferases"/>
    <property type="match status" value="1"/>
</dbReference>
<evidence type="ECO:0000256" key="3">
    <source>
        <dbReference type="ARBA" id="ARBA00022723"/>
    </source>
</evidence>
<evidence type="ECO:0000313" key="5">
    <source>
        <dbReference type="Proteomes" id="UP000553776"/>
    </source>
</evidence>
<dbReference type="InterPro" id="IPR029044">
    <property type="entry name" value="Nucleotide-diphossugar_trans"/>
</dbReference>
<sequence length="302" mass="34225">MSVHTVVHIVSVADNHYVQHLAVAFASALANLSKAARARLYVVGDGLSEGNRAKLARTVGKFGAAVRFLNVDGSLCGDVYTSRHITRAVYYKLLIPEAMKDVPIDKAIYLDCDTVVTGDLSRLWEQSLGDHPLAAVQDPGGSRRCKELGIPREENYFNAGVLVLNLPIWREERLSSRVLEYVSKHPERLKFHDQDGLNAVLHQDWLKLDPEWNFQTNMLPRKRPAELPLPRVIHFTGSSKPWEYDNDHPFKDKYYEYLAMTEWTGFSPAANARRLVKRWIKTHLPVPVQTMLAKASNSLRSL</sequence>
<dbReference type="AlphaFoldDB" id="A0A841TXB9"/>
<dbReference type="GO" id="GO:0046872">
    <property type="term" value="F:metal ion binding"/>
    <property type="evidence" value="ECO:0007669"/>
    <property type="project" value="UniProtKB-KW"/>
</dbReference>
<dbReference type="RefSeq" id="WP_185136834.1">
    <property type="nucleotide sequence ID" value="NZ_JACJVR010000060.1"/>
</dbReference>
<evidence type="ECO:0000256" key="1">
    <source>
        <dbReference type="ARBA" id="ARBA00022676"/>
    </source>
</evidence>
<dbReference type="Pfam" id="PF01501">
    <property type="entry name" value="Glyco_transf_8"/>
    <property type="match status" value="1"/>
</dbReference>
<proteinExistence type="predicted"/>
<organism evidence="4 5">
    <name type="scientific">Cohnella xylanilytica</name>
    <dbReference type="NCBI Taxonomy" id="557555"/>
    <lineage>
        <taxon>Bacteria</taxon>
        <taxon>Bacillati</taxon>
        <taxon>Bacillota</taxon>
        <taxon>Bacilli</taxon>
        <taxon>Bacillales</taxon>
        <taxon>Paenibacillaceae</taxon>
        <taxon>Cohnella</taxon>
    </lineage>
</organism>
<dbReference type="Proteomes" id="UP000553776">
    <property type="component" value="Unassembled WGS sequence"/>
</dbReference>
<dbReference type="PANTHER" id="PTHR13778">
    <property type="entry name" value="GLYCOSYLTRANSFERASE 8 DOMAIN-CONTAINING PROTEIN"/>
    <property type="match status" value="1"/>
</dbReference>
<dbReference type="InterPro" id="IPR002495">
    <property type="entry name" value="Glyco_trans_8"/>
</dbReference>
<dbReference type="EMBL" id="JACJVR010000060">
    <property type="protein sequence ID" value="MBB6692845.1"/>
    <property type="molecule type" value="Genomic_DNA"/>
</dbReference>
<keyword evidence="3" id="KW-0479">Metal-binding</keyword>
<gene>
    <name evidence="4" type="ORF">H7B90_15655</name>
</gene>
<keyword evidence="5" id="KW-1185">Reference proteome</keyword>
<keyword evidence="1" id="KW-0328">Glycosyltransferase</keyword>
<dbReference type="CDD" id="cd04194">
    <property type="entry name" value="GT8_A4GalT_like"/>
    <property type="match status" value="1"/>
</dbReference>
<evidence type="ECO:0000313" key="4">
    <source>
        <dbReference type="EMBL" id="MBB6692845.1"/>
    </source>
</evidence>